<comment type="pathway">
    <text evidence="1 8">Cofactor biosynthesis; coenzyme A biosynthesis.</text>
</comment>
<comment type="catalytic activity">
    <reaction evidence="7">
        <text>(R)-pantoate + NAD(+) = 2-dehydropantoate + NADH + H(+)</text>
        <dbReference type="Rhea" id="RHEA:61292"/>
        <dbReference type="ChEBI" id="CHEBI:11561"/>
        <dbReference type="ChEBI" id="CHEBI:15378"/>
        <dbReference type="ChEBI" id="CHEBI:15980"/>
        <dbReference type="ChEBI" id="CHEBI:57540"/>
        <dbReference type="ChEBI" id="CHEBI:57945"/>
    </reaction>
    <physiologicalReaction direction="right-to-left" evidence="7">
        <dbReference type="Rhea" id="RHEA:61294"/>
    </physiologicalReaction>
</comment>
<keyword evidence="4 8" id="KW-0173">Coenzyme A biosynthesis</keyword>
<dbReference type="NCBIfam" id="TIGR00745">
    <property type="entry name" value="apbA_panE"/>
    <property type="match status" value="1"/>
</dbReference>
<dbReference type="PANTHER" id="PTHR21708">
    <property type="entry name" value="PROBABLE 2-DEHYDROPANTOATE 2-REDUCTASE"/>
    <property type="match status" value="1"/>
</dbReference>
<evidence type="ECO:0000256" key="3">
    <source>
        <dbReference type="ARBA" id="ARBA00022857"/>
    </source>
</evidence>
<dbReference type="GO" id="GO:0015937">
    <property type="term" value="P:coenzyme A biosynthetic process"/>
    <property type="evidence" value="ECO:0007669"/>
    <property type="project" value="UniProtKB-UniPathway"/>
</dbReference>
<comment type="catalytic activity">
    <reaction evidence="6">
        <text>(R)-pantoate + NADP(+) = 2-dehydropantoate + NADPH + H(+)</text>
        <dbReference type="Rhea" id="RHEA:16233"/>
        <dbReference type="ChEBI" id="CHEBI:11561"/>
        <dbReference type="ChEBI" id="CHEBI:15378"/>
        <dbReference type="ChEBI" id="CHEBI:15980"/>
        <dbReference type="ChEBI" id="CHEBI:57783"/>
        <dbReference type="ChEBI" id="CHEBI:58349"/>
        <dbReference type="EC" id="1.1.1.169"/>
    </reaction>
    <physiologicalReaction direction="right-to-left" evidence="6">
        <dbReference type="Rhea" id="RHEA:16235"/>
    </physiologicalReaction>
</comment>
<evidence type="ECO:0000256" key="2">
    <source>
        <dbReference type="ARBA" id="ARBA00007870"/>
    </source>
</evidence>
<dbReference type="InterPro" id="IPR036291">
    <property type="entry name" value="NAD(P)-bd_dom_sf"/>
</dbReference>
<name>B3V6J6_9ARCH</name>
<feature type="domain" description="Ketopantoate reductase N-terminal" evidence="9">
    <location>
        <begin position="4"/>
        <end position="147"/>
    </location>
</feature>
<reference evidence="11" key="1">
    <citation type="journal article" date="2008" name="ISME J.">
        <title>Hindsight in the relative abundance, metabolic potential and genome dynamics of uncultivated marine archaea from comparative metagenomic analyses of bathypelagic plankton of different oceanic regions.</title>
        <authorList>
            <person name="Martin-Cuadrado A.B."/>
            <person name="Rodriguez-Valera F."/>
            <person name="Moreira D."/>
            <person name="Alba J.C."/>
            <person name="Ivars-Martinez E."/>
            <person name="Henn M.R."/>
            <person name="Talla E."/>
            <person name="Lopez-Garcia P."/>
        </authorList>
    </citation>
    <scope>NUCLEOTIDE SEQUENCE</scope>
</reference>
<accession>B3V6J6</accession>
<dbReference type="SUPFAM" id="SSF48179">
    <property type="entry name" value="6-phosphogluconate dehydrogenase C-terminal domain-like"/>
    <property type="match status" value="1"/>
</dbReference>
<dbReference type="GO" id="GO:0005737">
    <property type="term" value="C:cytoplasm"/>
    <property type="evidence" value="ECO:0007669"/>
    <property type="project" value="TreeGrafter"/>
</dbReference>
<dbReference type="Pfam" id="PF02558">
    <property type="entry name" value="ApbA"/>
    <property type="match status" value="1"/>
</dbReference>
<comment type="similarity">
    <text evidence="2 8">Belongs to the ketopantoate reductase family.</text>
</comment>
<dbReference type="GO" id="GO:0015940">
    <property type="term" value="P:pantothenate biosynthetic process"/>
    <property type="evidence" value="ECO:0007669"/>
    <property type="project" value="InterPro"/>
</dbReference>
<dbReference type="SUPFAM" id="SSF51735">
    <property type="entry name" value="NAD(P)-binding Rossmann-fold domains"/>
    <property type="match status" value="1"/>
</dbReference>
<evidence type="ECO:0000256" key="4">
    <source>
        <dbReference type="ARBA" id="ARBA00022993"/>
    </source>
</evidence>
<evidence type="ECO:0000256" key="6">
    <source>
        <dbReference type="ARBA" id="ARBA00047506"/>
    </source>
</evidence>
<comment type="function">
    <text evidence="8">Catalyzes the NADPH-dependent reduction of ketopantoate into pantoic acid.</text>
</comment>
<dbReference type="EMBL" id="EU686636">
    <property type="protein sequence ID" value="ACF09920.1"/>
    <property type="molecule type" value="Genomic_DNA"/>
</dbReference>
<dbReference type="InterPro" id="IPR013328">
    <property type="entry name" value="6PGD_dom2"/>
</dbReference>
<evidence type="ECO:0000256" key="7">
    <source>
        <dbReference type="ARBA" id="ARBA00048196"/>
    </source>
</evidence>
<dbReference type="InterPro" id="IPR051402">
    <property type="entry name" value="KPR-Related"/>
</dbReference>
<dbReference type="InterPro" id="IPR008927">
    <property type="entry name" value="6-PGluconate_DH-like_C_sf"/>
</dbReference>
<evidence type="ECO:0000313" key="11">
    <source>
        <dbReference type="EMBL" id="ACF09920.1"/>
    </source>
</evidence>
<keyword evidence="3 8" id="KW-0521">NADP</keyword>
<organism evidence="11">
    <name type="scientific">uncultured marine group III euryarchaeote KM3-28-E8</name>
    <dbReference type="NCBI Taxonomy" id="526676"/>
    <lineage>
        <taxon>Archaea</taxon>
        <taxon>Methanobacteriati</taxon>
        <taxon>Thermoplasmatota</taxon>
        <taxon>Thermoplasmata</taxon>
        <taxon>Candidatus Thermoprofundales</taxon>
        <taxon>environmental samples</taxon>
    </lineage>
</organism>
<dbReference type="GO" id="GO:0008677">
    <property type="term" value="F:2-dehydropantoate 2-reductase activity"/>
    <property type="evidence" value="ECO:0007669"/>
    <property type="project" value="UniProtKB-EC"/>
</dbReference>
<reference evidence="11" key="2">
    <citation type="submission" date="2008-08" db="EMBL/GenBank/DDBJ databases">
        <authorList>
            <person name="Martin-Cuadrado A.-B."/>
            <person name="Rodriguez-Valera F."/>
            <person name="Moreira D."/>
            <person name="Alba J.-C."/>
            <person name="Ivars-Martinez E."/>
            <person name="Henn M.R."/>
            <person name="Talla E."/>
            <person name="Lopez-Garcia P."/>
        </authorList>
    </citation>
    <scope>NUCLEOTIDE SEQUENCE</scope>
</reference>
<dbReference type="EC" id="1.1.1.169" evidence="8"/>
<sequence>MNYIVVGAGALGSILGGNLIRAGADVTLLVRGARAAYLRENGITLRGLVDDNIPCQVETNPSALTETDVLIVTVKTYQTADAIAPLRHLRIGNVFSVANGILKNGQLGSVFGEESVLGSIAMISGELLGDGAVNFTVNQLLEIGALPSGPSAASTAIADNLNAAGINTEVSENMQTDEWSKYVNWSGMMALSVLTRLETYKFLSDPGATRVAAKIMRETAALAEAMEIPLSDKPPVACDAIVGGSEDDAVIFLQKLGRTFEKNAPQHRVSTLQDVDRGQHLEIHETLGH</sequence>
<dbReference type="InterPro" id="IPR003710">
    <property type="entry name" value="ApbA"/>
</dbReference>
<dbReference type="Pfam" id="PF08546">
    <property type="entry name" value="ApbA_C"/>
    <property type="match status" value="1"/>
</dbReference>
<dbReference type="InterPro" id="IPR013332">
    <property type="entry name" value="KPR_N"/>
</dbReference>
<dbReference type="UniPathway" id="UPA00241"/>
<dbReference type="AlphaFoldDB" id="B3V6J6"/>
<dbReference type="InterPro" id="IPR013752">
    <property type="entry name" value="KPA_reductase"/>
</dbReference>
<evidence type="ECO:0000256" key="8">
    <source>
        <dbReference type="RuleBase" id="RU362068"/>
    </source>
</evidence>
<dbReference type="Gene3D" id="1.10.1040.10">
    <property type="entry name" value="N-(1-d-carboxylethyl)-l-norvaline Dehydrogenase, domain 2"/>
    <property type="match status" value="1"/>
</dbReference>
<dbReference type="PANTHER" id="PTHR21708:SF26">
    <property type="entry name" value="2-DEHYDROPANTOATE 2-REDUCTASE"/>
    <property type="match status" value="1"/>
</dbReference>
<dbReference type="Gene3D" id="3.40.50.720">
    <property type="entry name" value="NAD(P)-binding Rossmann-like Domain"/>
    <property type="match status" value="1"/>
</dbReference>
<protein>
    <recommendedName>
        <fullName evidence="8">2-dehydropantoate 2-reductase</fullName>
        <ecNumber evidence="8">1.1.1.169</ecNumber>
    </recommendedName>
    <alternativeName>
        <fullName evidence="8">Ketopantoate reductase</fullName>
    </alternativeName>
</protein>
<evidence type="ECO:0000256" key="5">
    <source>
        <dbReference type="ARBA" id="ARBA00023002"/>
    </source>
</evidence>
<evidence type="ECO:0000259" key="10">
    <source>
        <dbReference type="Pfam" id="PF08546"/>
    </source>
</evidence>
<evidence type="ECO:0000259" key="9">
    <source>
        <dbReference type="Pfam" id="PF02558"/>
    </source>
</evidence>
<keyword evidence="5 8" id="KW-0560">Oxidoreductase</keyword>
<proteinExistence type="inferred from homology"/>
<evidence type="ECO:0000256" key="1">
    <source>
        <dbReference type="ARBA" id="ARBA00004724"/>
    </source>
</evidence>
<feature type="domain" description="Ketopantoate reductase C-terminal" evidence="10">
    <location>
        <begin position="173"/>
        <end position="288"/>
    </location>
</feature>